<gene>
    <name evidence="3" type="ORF">CR105_26085</name>
</gene>
<evidence type="ECO:0000259" key="1">
    <source>
        <dbReference type="Pfam" id="PF09983"/>
    </source>
</evidence>
<keyword evidence="4" id="KW-1185">Reference proteome</keyword>
<dbReference type="AlphaFoldDB" id="A0A2G8T7S4"/>
<evidence type="ECO:0008006" key="5">
    <source>
        <dbReference type="Google" id="ProtNLM"/>
    </source>
</evidence>
<feature type="domain" description="DUF3322" evidence="2">
    <location>
        <begin position="13"/>
        <end position="196"/>
    </location>
</feature>
<evidence type="ECO:0000313" key="4">
    <source>
        <dbReference type="Proteomes" id="UP000230390"/>
    </source>
</evidence>
<accession>A0A2G8T7S4</accession>
<proteinExistence type="predicted"/>
<dbReference type="InterPro" id="IPR024537">
    <property type="entry name" value="DUF3322"/>
</dbReference>
<name>A0A2G8T7S4_9BURK</name>
<dbReference type="InterPro" id="IPR024534">
    <property type="entry name" value="JetD_C"/>
</dbReference>
<evidence type="ECO:0000313" key="3">
    <source>
        <dbReference type="EMBL" id="PIL42091.1"/>
    </source>
</evidence>
<comment type="caution">
    <text evidence="3">The sequence shown here is derived from an EMBL/GenBank/DDBJ whole genome shotgun (WGS) entry which is preliminary data.</text>
</comment>
<dbReference type="EMBL" id="PDOC01000037">
    <property type="protein sequence ID" value="PIL42091.1"/>
    <property type="molecule type" value="Genomic_DNA"/>
</dbReference>
<dbReference type="OrthoDB" id="322908at2"/>
<reference evidence="3 4" key="1">
    <citation type="submission" date="2017-10" db="EMBL/GenBank/DDBJ databases">
        <title>Massilia psychrophilum sp. nov., a novel purple-pigmented bacterium isolated from Tianshan glacier, Xinjiang Municipality, China.</title>
        <authorList>
            <person name="Wang H."/>
        </authorList>
    </citation>
    <scope>NUCLEOTIDE SEQUENCE [LARGE SCALE GENOMIC DNA]</scope>
    <source>
        <strain evidence="3 4">JCM 30074</strain>
    </source>
</reference>
<organism evidence="3 4">
    <name type="scientific">Massilia eurypsychrophila</name>
    <dbReference type="NCBI Taxonomy" id="1485217"/>
    <lineage>
        <taxon>Bacteria</taxon>
        <taxon>Pseudomonadati</taxon>
        <taxon>Pseudomonadota</taxon>
        <taxon>Betaproteobacteria</taxon>
        <taxon>Burkholderiales</taxon>
        <taxon>Oxalobacteraceae</taxon>
        <taxon>Telluria group</taxon>
        <taxon>Massilia</taxon>
    </lineage>
</organism>
<dbReference type="InterPro" id="IPR014544">
    <property type="entry name" value="UCP028408"/>
</dbReference>
<feature type="domain" description="Wadjet protein JetD C-terminal" evidence="1">
    <location>
        <begin position="219"/>
        <end position="395"/>
    </location>
</feature>
<evidence type="ECO:0000259" key="2">
    <source>
        <dbReference type="Pfam" id="PF11795"/>
    </source>
</evidence>
<protein>
    <recommendedName>
        <fullName evidence="5">Wadjet protein JetD C-terminal domain-containing protein</fullName>
    </recommendedName>
</protein>
<dbReference type="Proteomes" id="UP000230390">
    <property type="component" value="Unassembled WGS sequence"/>
</dbReference>
<dbReference type="PIRSF" id="PIRSF028408">
    <property type="entry name" value="UCP028408"/>
    <property type="match status" value="1"/>
</dbReference>
<dbReference type="Pfam" id="PF09983">
    <property type="entry name" value="JetD_C"/>
    <property type="match status" value="1"/>
</dbReference>
<dbReference type="Pfam" id="PF11795">
    <property type="entry name" value="DUF3322"/>
    <property type="match status" value="1"/>
</dbReference>
<sequence length="402" mass="45120">MNAPPSWSTPGVIRAQLQRLWDDGRMLCAHLGGAALFPLELRLRQPGVAELGERFDAVREWIKALEAGSKAAGGHGYDIVWREINHRQLGRNRIPDRVVVATEADAVRLLGRGGDVRRFDQLAALTTSAFPQLQPWLGRRALAVLEHATAWERILAILQWFVAHPRPQLYLRQLDIAGVDSKFIEARKALLIELLDQVMPADAVDASAGGARQFEARYGLLGKPALVRFRILDPARFIHGMSDLSIPVAQFAALDLDVERVFITENEINGLAFPDVRSAMVIFGGGYGVDRLGQIDWLRRRDIAYWGDIDTHGFAILDRLRASLPHARSVLMDADTLHAHRTLWGAEDKDKRFVGEASRLDAAERTLFDALRDDVLGERIRMEQERLGYRWVSDAINSITEH</sequence>
<dbReference type="RefSeq" id="WP_099793731.1">
    <property type="nucleotide sequence ID" value="NZ_JBHLYV010000084.1"/>
</dbReference>